<reference evidence="3" key="1">
    <citation type="submission" date="2019-01" db="EMBL/GenBank/DDBJ databases">
        <title>Cytophagaceae bacterium strain CAR-16.</title>
        <authorList>
            <person name="Chen W.-M."/>
        </authorList>
    </citation>
    <scope>NUCLEOTIDE SEQUENCE [LARGE SCALE GENOMIC DNA]</scope>
    <source>
        <strain evidence="3">ICH-30</strain>
    </source>
</reference>
<sequence>MKNIYVFLACLLLIACQNNAQPQDPIPTHDSFTIESKILSETRTINVWTPPNYKKSSDSLTVLYMPDGGIKEDFPHIANTLAQLIESKRIKPVILVGIENTVRRRDLSGPTEVEEDKKVAPVIGGAEKFRTFMNKELFKEVEKRYRTKAEKGIIGESLAGLFIVETLFNHPDMFDFYIAMDPSLWWNNQHLVKNAKSNLAQFPTSPKQFWFAGSNAKDIAKHTKELAKILTEVNPTNLKWTYSNEPKEKHHTIYRATKEKALVWALGN</sequence>
<evidence type="ECO:0000256" key="1">
    <source>
        <dbReference type="SAM" id="SignalP"/>
    </source>
</evidence>
<protein>
    <submittedName>
        <fullName evidence="2">Alpha/beta hydrolase</fullName>
    </submittedName>
</protein>
<dbReference type="InterPro" id="IPR000801">
    <property type="entry name" value="Esterase-like"/>
</dbReference>
<proteinExistence type="predicted"/>
<dbReference type="Gene3D" id="3.40.50.1820">
    <property type="entry name" value="alpha/beta hydrolase"/>
    <property type="match status" value="1"/>
</dbReference>
<dbReference type="InterPro" id="IPR050583">
    <property type="entry name" value="Mycobacterial_A85_antigen"/>
</dbReference>
<name>A0A4Q1KTI2_9FLAO</name>
<gene>
    <name evidence="2" type="ORF">EQG68_05645</name>
</gene>
<dbReference type="Proteomes" id="UP000289734">
    <property type="component" value="Unassembled WGS sequence"/>
</dbReference>
<accession>A0A4Q1KTI2</accession>
<dbReference type="GO" id="GO:0016787">
    <property type="term" value="F:hydrolase activity"/>
    <property type="evidence" value="ECO:0007669"/>
    <property type="project" value="UniProtKB-KW"/>
</dbReference>
<organism evidence="2 3">
    <name type="scientific">Flavobacterium piscinae</name>
    <dbReference type="NCBI Taxonomy" id="2506424"/>
    <lineage>
        <taxon>Bacteria</taxon>
        <taxon>Pseudomonadati</taxon>
        <taxon>Bacteroidota</taxon>
        <taxon>Flavobacteriia</taxon>
        <taxon>Flavobacteriales</taxon>
        <taxon>Flavobacteriaceae</taxon>
        <taxon>Flavobacterium</taxon>
    </lineage>
</organism>
<feature type="signal peptide" evidence="1">
    <location>
        <begin position="1"/>
        <end position="20"/>
    </location>
</feature>
<dbReference type="AlphaFoldDB" id="A0A4Q1KTI2"/>
<dbReference type="EMBL" id="SBKQ01000005">
    <property type="protein sequence ID" value="RXR32975.1"/>
    <property type="molecule type" value="Genomic_DNA"/>
</dbReference>
<dbReference type="PANTHER" id="PTHR48098:SF6">
    <property type="entry name" value="FERRI-BACILLIBACTIN ESTERASE BESA"/>
    <property type="match status" value="1"/>
</dbReference>
<dbReference type="RefSeq" id="WP_129463819.1">
    <property type="nucleotide sequence ID" value="NZ_SBKQ01000005.1"/>
</dbReference>
<keyword evidence="2" id="KW-0378">Hydrolase</keyword>
<dbReference type="InterPro" id="IPR029058">
    <property type="entry name" value="AB_hydrolase_fold"/>
</dbReference>
<dbReference type="SUPFAM" id="SSF53474">
    <property type="entry name" value="alpha/beta-Hydrolases"/>
    <property type="match status" value="1"/>
</dbReference>
<keyword evidence="3" id="KW-1185">Reference proteome</keyword>
<dbReference type="Pfam" id="PF00756">
    <property type="entry name" value="Esterase"/>
    <property type="match status" value="1"/>
</dbReference>
<evidence type="ECO:0000313" key="2">
    <source>
        <dbReference type="EMBL" id="RXR32975.1"/>
    </source>
</evidence>
<evidence type="ECO:0000313" key="3">
    <source>
        <dbReference type="Proteomes" id="UP000289734"/>
    </source>
</evidence>
<dbReference type="PANTHER" id="PTHR48098">
    <property type="entry name" value="ENTEROCHELIN ESTERASE-RELATED"/>
    <property type="match status" value="1"/>
</dbReference>
<keyword evidence="1" id="KW-0732">Signal</keyword>
<feature type="chain" id="PRO_5020789176" evidence="1">
    <location>
        <begin position="21"/>
        <end position="268"/>
    </location>
</feature>
<dbReference type="PROSITE" id="PS51257">
    <property type="entry name" value="PROKAR_LIPOPROTEIN"/>
    <property type="match status" value="1"/>
</dbReference>
<dbReference type="OrthoDB" id="9784036at2"/>
<comment type="caution">
    <text evidence="2">The sequence shown here is derived from an EMBL/GenBank/DDBJ whole genome shotgun (WGS) entry which is preliminary data.</text>
</comment>